<reference evidence="4 5" key="1">
    <citation type="submission" date="2020-08" db="EMBL/GenBank/DDBJ databases">
        <title>Genomic Encyclopedia of Type Strains, Phase III (KMG-III): the genomes of soil and plant-associated and newly described type strains.</title>
        <authorList>
            <person name="Whitman W."/>
        </authorList>
    </citation>
    <scope>NUCLEOTIDE SEQUENCE [LARGE SCALE GENOMIC DNA]</scope>
    <source>
        <strain evidence="4 5">CECT 8234</strain>
    </source>
</reference>
<proteinExistence type="predicted"/>
<dbReference type="InterPro" id="IPR012854">
    <property type="entry name" value="Cu_amine_oxidase-like_N"/>
</dbReference>
<keyword evidence="1" id="KW-0720">Serine protease</keyword>
<sequence>MKTKLIHSLLSPLLVAGLLLAPLPGLSGHAAAASVTTKATAAAQQLQVIVDGKKISLSAAAYAENGVTYVPMRDIFKALGASVTWESKTQTIIARKGYLSISLQVGKKTAVINGKTVKLDAPALIRKGVTFVPARFIAESLNATVKWDKAASAVRITSQEAAENAEYEEWLESQNNLPTLTSKEIVDKFDESVVLIMTNKAQGSGVVIGENLILTNYHVIADAASATALTINGKQLTIAGVVKYDEDADLAIVRTGGAIGIAPVTLGYGLNSYKGGKVVAIGSPLGLQNTVSDGLISNITYEDGIRYIQTSAPIDHGSSGGALFNEFGDLVGITTLGYSGTSADLNFAVSVIHAASLNSEITDKDVEDARFLPSSLPATLVGAPLTDIEKLLKDHYGLLSTTEGEAAFTKWTAKRDSSGWLVLTAEIDPLFYMYYGAASAQELRLWAINLGHEFHEMLPDEKIQVLINYEREYGFEPRGFAPGEVTSLGGDKWQVRFPVIDMQLKNELFIKVRV</sequence>
<dbReference type="GO" id="GO:0004252">
    <property type="term" value="F:serine-type endopeptidase activity"/>
    <property type="evidence" value="ECO:0007669"/>
    <property type="project" value="InterPro"/>
</dbReference>
<dbReference type="Pfam" id="PF07833">
    <property type="entry name" value="Cu_amine_oxidN1"/>
    <property type="match status" value="1"/>
</dbReference>
<name>A0A7W5GCU1_9BACL</name>
<dbReference type="GO" id="GO:0006508">
    <property type="term" value="P:proteolysis"/>
    <property type="evidence" value="ECO:0007669"/>
    <property type="project" value="UniProtKB-KW"/>
</dbReference>
<evidence type="ECO:0000256" key="1">
    <source>
        <dbReference type="ARBA" id="ARBA00022825"/>
    </source>
</evidence>
<dbReference type="InterPro" id="IPR001940">
    <property type="entry name" value="Peptidase_S1C"/>
</dbReference>
<evidence type="ECO:0000259" key="3">
    <source>
        <dbReference type="Pfam" id="PF07833"/>
    </source>
</evidence>
<evidence type="ECO:0000313" key="5">
    <source>
        <dbReference type="Proteomes" id="UP000518605"/>
    </source>
</evidence>
<accession>A0A7W5GCU1</accession>
<keyword evidence="1" id="KW-0378">Hydrolase</keyword>
<dbReference type="InterPro" id="IPR036582">
    <property type="entry name" value="Mao_N_sf"/>
</dbReference>
<evidence type="ECO:0000313" key="4">
    <source>
        <dbReference type="EMBL" id="MBB3154347.1"/>
    </source>
</evidence>
<dbReference type="RefSeq" id="WP_183567604.1">
    <property type="nucleotide sequence ID" value="NZ_CBCSLB010000016.1"/>
</dbReference>
<evidence type="ECO:0000256" key="2">
    <source>
        <dbReference type="SAM" id="SignalP"/>
    </source>
</evidence>
<feature type="signal peptide" evidence="2">
    <location>
        <begin position="1"/>
        <end position="32"/>
    </location>
</feature>
<feature type="domain" description="Copper amine oxidase-like N-terminal" evidence="3">
    <location>
        <begin position="50"/>
        <end position="156"/>
    </location>
</feature>
<keyword evidence="4" id="KW-0645">Protease</keyword>
<dbReference type="EMBL" id="JACHXW010000015">
    <property type="protein sequence ID" value="MBB3154347.1"/>
    <property type="molecule type" value="Genomic_DNA"/>
</dbReference>
<protein>
    <submittedName>
        <fullName evidence="4">S1-C subfamily serine protease</fullName>
    </submittedName>
</protein>
<dbReference type="SUPFAM" id="SSF50494">
    <property type="entry name" value="Trypsin-like serine proteases"/>
    <property type="match status" value="1"/>
</dbReference>
<feature type="chain" id="PRO_5030618738" evidence="2">
    <location>
        <begin position="33"/>
        <end position="514"/>
    </location>
</feature>
<dbReference type="PRINTS" id="PR00834">
    <property type="entry name" value="PROTEASES2C"/>
</dbReference>
<dbReference type="Gene3D" id="2.40.10.120">
    <property type="match status" value="1"/>
</dbReference>
<keyword evidence="5" id="KW-1185">Reference proteome</keyword>
<dbReference type="Gene3D" id="3.30.457.10">
    <property type="entry name" value="Copper amine oxidase-like, N-terminal domain"/>
    <property type="match status" value="1"/>
</dbReference>
<dbReference type="AlphaFoldDB" id="A0A7W5GCU1"/>
<dbReference type="PANTHER" id="PTHR22939:SF129">
    <property type="entry name" value="SERINE PROTEASE HTRA2, MITOCHONDRIAL"/>
    <property type="match status" value="1"/>
</dbReference>
<organism evidence="4 5">
    <name type="scientific">Paenibacillus endophyticus</name>
    <dbReference type="NCBI Taxonomy" id="1294268"/>
    <lineage>
        <taxon>Bacteria</taxon>
        <taxon>Bacillati</taxon>
        <taxon>Bacillota</taxon>
        <taxon>Bacilli</taxon>
        <taxon>Bacillales</taxon>
        <taxon>Paenibacillaceae</taxon>
        <taxon>Paenibacillus</taxon>
    </lineage>
</organism>
<comment type="caution">
    <text evidence="4">The sequence shown here is derived from an EMBL/GenBank/DDBJ whole genome shotgun (WGS) entry which is preliminary data.</text>
</comment>
<dbReference type="Pfam" id="PF13365">
    <property type="entry name" value="Trypsin_2"/>
    <property type="match status" value="1"/>
</dbReference>
<dbReference type="SUPFAM" id="SSF55383">
    <property type="entry name" value="Copper amine oxidase, domain N"/>
    <property type="match status" value="1"/>
</dbReference>
<dbReference type="Proteomes" id="UP000518605">
    <property type="component" value="Unassembled WGS sequence"/>
</dbReference>
<keyword evidence="2" id="KW-0732">Signal</keyword>
<dbReference type="InterPro" id="IPR009003">
    <property type="entry name" value="Peptidase_S1_PA"/>
</dbReference>
<dbReference type="PANTHER" id="PTHR22939">
    <property type="entry name" value="SERINE PROTEASE FAMILY S1C HTRA-RELATED"/>
    <property type="match status" value="1"/>
</dbReference>
<gene>
    <name evidence="4" type="ORF">FHS16_004429</name>
</gene>